<feature type="domain" description="Peptidase A1" evidence="3">
    <location>
        <begin position="57"/>
        <end position="403"/>
    </location>
</feature>
<evidence type="ECO:0000256" key="1">
    <source>
        <dbReference type="ARBA" id="ARBA00007447"/>
    </source>
</evidence>
<dbReference type="AlphaFoldDB" id="A0A835FJM4"/>
<sequence length="421" mass="43687">MQTPPSKMAHRLQVHFHLIFVLCTLLISSPSIHNNLRIVQASSPPIQALVAPITKDTATSLYTLSLSQRQYLLDLSGPLLWSPCSTPHPTVPCSSGDCAAAASGSGAPKSCTGQRPCTVRPTNPVTGEQAAGNLTFTDISTNATDGKTPTAVVTVHGVLSSCAPVSLLRSFPGAAAGDAGLGRGSAASLAAQLYAKLSLKRQLAICLPSVTDAPGVAFFGSGPYGFLPFALLDASDLAYTNLVKNSPSSSSSAAYGIRLSGIAVNQEAVPLAAGVTVTFDTALPYTVLRRDVYRVFVDAYQSAMAGVPRVPGVAPFEACFNSSGLGVTRVGYAVPSVDLMTEGGGGNWTVWGSNLVTQVATDVACLAFVDGGWAAPSAVALGRFQMEDNLLVFDEANSRLGFTGTLLFIRTTCSNFNFTRG</sequence>
<dbReference type="PANTHER" id="PTHR47965">
    <property type="entry name" value="ASPARTYL PROTEASE-RELATED"/>
    <property type="match status" value="1"/>
</dbReference>
<protein>
    <recommendedName>
        <fullName evidence="3">Peptidase A1 domain-containing protein</fullName>
    </recommendedName>
</protein>
<dbReference type="InterPro" id="IPR021109">
    <property type="entry name" value="Peptidase_aspartic_dom_sf"/>
</dbReference>
<feature type="chain" id="PRO_5032840963" description="Peptidase A1 domain-containing protein" evidence="2">
    <location>
        <begin position="29"/>
        <end position="421"/>
    </location>
</feature>
<dbReference type="InterPro" id="IPR032799">
    <property type="entry name" value="TAXi_C"/>
</dbReference>
<keyword evidence="2" id="KW-0732">Signal</keyword>
<dbReference type="Proteomes" id="UP000636709">
    <property type="component" value="Unassembled WGS sequence"/>
</dbReference>
<organism evidence="4 5">
    <name type="scientific">Digitaria exilis</name>
    <dbReference type="NCBI Taxonomy" id="1010633"/>
    <lineage>
        <taxon>Eukaryota</taxon>
        <taxon>Viridiplantae</taxon>
        <taxon>Streptophyta</taxon>
        <taxon>Embryophyta</taxon>
        <taxon>Tracheophyta</taxon>
        <taxon>Spermatophyta</taxon>
        <taxon>Magnoliopsida</taxon>
        <taxon>Liliopsida</taxon>
        <taxon>Poales</taxon>
        <taxon>Poaceae</taxon>
        <taxon>PACMAD clade</taxon>
        <taxon>Panicoideae</taxon>
        <taxon>Panicodae</taxon>
        <taxon>Paniceae</taxon>
        <taxon>Anthephorinae</taxon>
        <taxon>Digitaria</taxon>
    </lineage>
</organism>
<comment type="caution">
    <text evidence="4">The sequence shown here is derived from an EMBL/GenBank/DDBJ whole genome shotgun (WGS) entry which is preliminary data.</text>
</comment>
<evidence type="ECO:0000259" key="3">
    <source>
        <dbReference type="PROSITE" id="PS51767"/>
    </source>
</evidence>
<dbReference type="SUPFAM" id="SSF50630">
    <property type="entry name" value="Acid proteases"/>
    <property type="match status" value="1"/>
</dbReference>
<dbReference type="InterPro" id="IPR033121">
    <property type="entry name" value="PEPTIDASE_A1"/>
</dbReference>
<dbReference type="InterPro" id="IPR001461">
    <property type="entry name" value="Aspartic_peptidase_A1"/>
</dbReference>
<dbReference type="OrthoDB" id="624243at2759"/>
<dbReference type="InterPro" id="IPR032861">
    <property type="entry name" value="TAXi_N"/>
</dbReference>
<dbReference type="GO" id="GO:0004190">
    <property type="term" value="F:aspartic-type endopeptidase activity"/>
    <property type="evidence" value="ECO:0007669"/>
    <property type="project" value="InterPro"/>
</dbReference>
<dbReference type="PANTHER" id="PTHR47965:SF63">
    <property type="entry name" value="OS01G0937200 PROTEIN"/>
    <property type="match status" value="1"/>
</dbReference>
<dbReference type="Pfam" id="PF14541">
    <property type="entry name" value="TAXi_C"/>
    <property type="match status" value="1"/>
</dbReference>
<feature type="signal peptide" evidence="2">
    <location>
        <begin position="1"/>
        <end position="28"/>
    </location>
</feature>
<evidence type="ECO:0000313" key="5">
    <source>
        <dbReference type="Proteomes" id="UP000636709"/>
    </source>
</evidence>
<accession>A0A835FJM4</accession>
<reference evidence="4" key="1">
    <citation type="submission" date="2020-07" db="EMBL/GenBank/DDBJ databases">
        <title>Genome sequence and genetic diversity analysis of an under-domesticated orphan crop, white fonio (Digitaria exilis).</title>
        <authorList>
            <person name="Bennetzen J.L."/>
            <person name="Chen S."/>
            <person name="Ma X."/>
            <person name="Wang X."/>
            <person name="Yssel A.E.J."/>
            <person name="Chaluvadi S.R."/>
            <person name="Johnson M."/>
            <person name="Gangashetty P."/>
            <person name="Hamidou F."/>
            <person name="Sanogo M.D."/>
            <person name="Zwaenepoel A."/>
            <person name="Wallace J."/>
            <person name="Van De Peer Y."/>
            <person name="Van Deynze A."/>
        </authorList>
    </citation>
    <scope>NUCLEOTIDE SEQUENCE</scope>
    <source>
        <tissue evidence="4">Leaves</tissue>
    </source>
</reference>
<comment type="similarity">
    <text evidence="1">Belongs to the peptidase A1 family.</text>
</comment>
<proteinExistence type="inferred from homology"/>
<evidence type="ECO:0000256" key="2">
    <source>
        <dbReference type="SAM" id="SignalP"/>
    </source>
</evidence>
<evidence type="ECO:0000313" key="4">
    <source>
        <dbReference type="EMBL" id="KAF8762515.1"/>
    </source>
</evidence>
<keyword evidence="5" id="KW-1185">Reference proteome</keyword>
<dbReference type="PROSITE" id="PS51767">
    <property type="entry name" value="PEPTIDASE_A1"/>
    <property type="match status" value="1"/>
</dbReference>
<dbReference type="Pfam" id="PF14543">
    <property type="entry name" value="TAXi_N"/>
    <property type="match status" value="1"/>
</dbReference>
<name>A0A835FJM4_9POAL</name>
<dbReference type="Gene3D" id="2.40.70.10">
    <property type="entry name" value="Acid Proteases"/>
    <property type="match status" value="2"/>
</dbReference>
<dbReference type="GO" id="GO:0006508">
    <property type="term" value="P:proteolysis"/>
    <property type="evidence" value="ECO:0007669"/>
    <property type="project" value="InterPro"/>
</dbReference>
<gene>
    <name evidence="4" type="ORF">HU200_009490</name>
</gene>
<dbReference type="EMBL" id="JACEFO010000638">
    <property type="protein sequence ID" value="KAF8762515.1"/>
    <property type="molecule type" value="Genomic_DNA"/>
</dbReference>